<evidence type="ECO:0000313" key="12">
    <source>
        <dbReference type="Proteomes" id="UP000013827"/>
    </source>
</evidence>
<dbReference type="SUPFAM" id="SSF103506">
    <property type="entry name" value="Mitochondrial carrier"/>
    <property type="match status" value="1"/>
</dbReference>
<dbReference type="AlphaFoldDB" id="A0A0D3KXG7"/>
<keyword evidence="8 9" id="KW-0472">Membrane</keyword>
<reference evidence="11" key="2">
    <citation type="submission" date="2024-10" db="UniProtKB">
        <authorList>
            <consortium name="EnsemblProtists"/>
        </authorList>
    </citation>
    <scope>IDENTIFICATION</scope>
</reference>
<evidence type="ECO:0000256" key="2">
    <source>
        <dbReference type="ARBA" id="ARBA00006375"/>
    </source>
</evidence>
<dbReference type="InterPro" id="IPR050567">
    <property type="entry name" value="Mitochondrial_Carrier"/>
</dbReference>
<keyword evidence="3 10" id="KW-0813">Transport</keyword>
<evidence type="ECO:0000256" key="7">
    <source>
        <dbReference type="ARBA" id="ARBA00023128"/>
    </source>
</evidence>
<dbReference type="GeneID" id="17285722"/>
<dbReference type="GO" id="GO:0031966">
    <property type="term" value="C:mitochondrial membrane"/>
    <property type="evidence" value="ECO:0007669"/>
    <property type="project" value="UniProtKB-SubCell"/>
</dbReference>
<evidence type="ECO:0000256" key="6">
    <source>
        <dbReference type="ARBA" id="ARBA00022989"/>
    </source>
</evidence>
<feature type="repeat" description="Solcar" evidence="9">
    <location>
        <begin position="24"/>
        <end position="108"/>
    </location>
</feature>
<organism evidence="11 12">
    <name type="scientific">Emiliania huxleyi (strain CCMP1516)</name>
    <dbReference type="NCBI Taxonomy" id="280463"/>
    <lineage>
        <taxon>Eukaryota</taxon>
        <taxon>Haptista</taxon>
        <taxon>Haptophyta</taxon>
        <taxon>Prymnesiophyceae</taxon>
        <taxon>Isochrysidales</taxon>
        <taxon>Noelaerhabdaceae</taxon>
        <taxon>Emiliania</taxon>
    </lineage>
</organism>
<sequence length="115" mass="13095">MANYFSGFFHMTQALQQTRGRHQLRTWELMLAGSCAGVLFWCVALPLDCIKSRIQSQPLETSPRRSWLAALHSIDGVASLYRGWQVAFGRGIPGAAITLTVHHRALEWITQRWEQ</sequence>
<dbReference type="HOGENOM" id="CLU_2113560_0_0_1"/>
<dbReference type="PANTHER" id="PTHR45624:SF12">
    <property type="entry name" value="MITOCHONDRIAL ORNITHINE TRANSPORTER 1"/>
    <property type="match status" value="1"/>
</dbReference>
<dbReference type="InterPro" id="IPR018108">
    <property type="entry name" value="MCP_transmembrane"/>
</dbReference>
<dbReference type="PROSITE" id="PS50920">
    <property type="entry name" value="SOLCAR"/>
    <property type="match status" value="1"/>
</dbReference>
<evidence type="ECO:0000256" key="1">
    <source>
        <dbReference type="ARBA" id="ARBA00004225"/>
    </source>
</evidence>
<accession>A0A0D3KXG7</accession>
<comment type="similarity">
    <text evidence="2 10">Belongs to the mitochondrial carrier (TC 2.A.29) family.</text>
</comment>
<dbReference type="GO" id="GO:0000064">
    <property type="term" value="F:L-ornithine transmembrane transporter activity"/>
    <property type="evidence" value="ECO:0007669"/>
    <property type="project" value="TreeGrafter"/>
</dbReference>
<keyword evidence="5" id="KW-0677">Repeat</keyword>
<dbReference type="EnsemblProtists" id="EOD40452">
    <property type="protein sequence ID" value="EOD40452"/>
    <property type="gene ID" value="EMIHUDRAFT_251148"/>
</dbReference>
<dbReference type="InterPro" id="IPR023395">
    <property type="entry name" value="MCP_dom_sf"/>
</dbReference>
<evidence type="ECO:0000256" key="9">
    <source>
        <dbReference type="PROSITE-ProRule" id="PRU00282"/>
    </source>
</evidence>
<dbReference type="Gene3D" id="1.50.40.10">
    <property type="entry name" value="Mitochondrial carrier domain"/>
    <property type="match status" value="1"/>
</dbReference>
<dbReference type="Proteomes" id="UP000013827">
    <property type="component" value="Unassembled WGS sequence"/>
</dbReference>
<evidence type="ECO:0000256" key="4">
    <source>
        <dbReference type="ARBA" id="ARBA00022692"/>
    </source>
</evidence>
<keyword evidence="12" id="KW-1185">Reference proteome</keyword>
<dbReference type="PANTHER" id="PTHR45624">
    <property type="entry name" value="MITOCHONDRIAL BASIC AMINO ACIDS TRANSPORTER-RELATED"/>
    <property type="match status" value="1"/>
</dbReference>
<dbReference type="RefSeq" id="XP_005792881.1">
    <property type="nucleotide sequence ID" value="XM_005792824.1"/>
</dbReference>
<evidence type="ECO:0000256" key="3">
    <source>
        <dbReference type="ARBA" id="ARBA00022448"/>
    </source>
</evidence>
<dbReference type="KEGG" id="ehx:EMIHUDRAFT_251148"/>
<evidence type="ECO:0000256" key="10">
    <source>
        <dbReference type="RuleBase" id="RU000488"/>
    </source>
</evidence>
<evidence type="ECO:0000256" key="8">
    <source>
        <dbReference type="ARBA" id="ARBA00023136"/>
    </source>
</evidence>
<evidence type="ECO:0000256" key="5">
    <source>
        <dbReference type="ARBA" id="ARBA00022737"/>
    </source>
</evidence>
<comment type="subcellular location">
    <subcellularLocation>
        <location evidence="1">Mitochondrion membrane</location>
        <topology evidence="1">Multi-pass membrane protein</topology>
    </subcellularLocation>
</comment>
<evidence type="ECO:0000313" key="11">
    <source>
        <dbReference type="EnsemblProtists" id="EOD40452"/>
    </source>
</evidence>
<keyword evidence="7" id="KW-0496">Mitochondrion</keyword>
<dbReference type="GO" id="GO:1990575">
    <property type="term" value="P:mitochondrial L-ornithine transmembrane transport"/>
    <property type="evidence" value="ECO:0007669"/>
    <property type="project" value="TreeGrafter"/>
</dbReference>
<keyword evidence="4 9" id="KW-0812">Transmembrane</keyword>
<protein>
    <submittedName>
        <fullName evidence="11">Uncharacterized protein</fullName>
    </submittedName>
</protein>
<name>A0A0D3KXG7_EMIH1</name>
<proteinExistence type="inferred from homology"/>
<dbReference type="Pfam" id="PF00153">
    <property type="entry name" value="Mito_carr"/>
    <property type="match status" value="1"/>
</dbReference>
<dbReference type="PaxDb" id="2903-EOD40452"/>
<keyword evidence="6" id="KW-1133">Transmembrane helix</keyword>
<reference evidence="12" key="1">
    <citation type="journal article" date="2013" name="Nature">
        <title>Pan genome of the phytoplankton Emiliania underpins its global distribution.</title>
        <authorList>
            <person name="Read B.A."/>
            <person name="Kegel J."/>
            <person name="Klute M.J."/>
            <person name="Kuo A."/>
            <person name="Lefebvre S.C."/>
            <person name="Maumus F."/>
            <person name="Mayer C."/>
            <person name="Miller J."/>
            <person name="Monier A."/>
            <person name="Salamov A."/>
            <person name="Young J."/>
            <person name="Aguilar M."/>
            <person name="Claverie J.M."/>
            <person name="Frickenhaus S."/>
            <person name="Gonzalez K."/>
            <person name="Herman E.K."/>
            <person name="Lin Y.C."/>
            <person name="Napier J."/>
            <person name="Ogata H."/>
            <person name="Sarno A.F."/>
            <person name="Shmutz J."/>
            <person name="Schroeder D."/>
            <person name="de Vargas C."/>
            <person name="Verret F."/>
            <person name="von Dassow P."/>
            <person name="Valentin K."/>
            <person name="Van de Peer Y."/>
            <person name="Wheeler G."/>
            <person name="Dacks J.B."/>
            <person name="Delwiche C.F."/>
            <person name="Dyhrman S.T."/>
            <person name="Glockner G."/>
            <person name="John U."/>
            <person name="Richards T."/>
            <person name="Worden A.Z."/>
            <person name="Zhang X."/>
            <person name="Grigoriev I.V."/>
            <person name="Allen A.E."/>
            <person name="Bidle K."/>
            <person name="Borodovsky M."/>
            <person name="Bowler C."/>
            <person name="Brownlee C."/>
            <person name="Cock J.M."/>
            <person name="Elias M."/>
            <person name="Gladyshev V.N."/>
            <person name="Groth M."/>
            <person name="Guda C."/>
            <person name="Hadaegh A."/>
            <person name="Iglesias-Rodriguez M.D."/>
            <person name="Jenkins J."/>
            <person name="Jones B.M."/>
            <person name="Lawson T."/>
            <person name="Leese F."/>
            <person name="Lindquist E."/>
            <person name="Lobanov A."/>
            <person name="Lomsadze A."/>
            <person name="Malik S.B."/>
            <person name="Marsh M.E."/>
            <person name="Mackinder L."/>
            <person name="Mock T."/>
            <person name="Mueller-Roeber B."/>
            <person name="Pagarete A."/>
            <person name="Parker M."/>
            <person name="Probert I."/>
            <person name="Quesneville H."/>
            <person name="Raines C."/>
            <person name="Rensing S.A."/>
            <person name="Riano-Pachon D.M."/>
            <person name="Richier S."/>
            <person name="Rokitta S."/>
            <person name="Shiraiwa Y."/>
            <person name="Soanes D.M."/>
            <person name="van der Giezen M."/>
            <person name="Wahlund T.M."/>
            <person name="Williams B."/>
            <person name="Wilson W."/>
            <person name="Wolfe G."/>
            <person name="Wurch L.L."/>
        </authorList>
    </citation>
    <scope>NUCLEOTIDE SEQUENCE</scope>
</reference>